<name>A0A0F5I788_BACTR</name>
<organism evidence="1 2">
    <name type="scientific">Bacillus thermotolerans</name>
    <name type="common">Quasibacillus thermotolerans</name>
    <dbReference type="NCBI Taxonomy" id="1221996"/>
    <lineage>
        <taxon>Bacteria</taxon>
        <taxon>Bacillati</taxon>
        <taxon>Bacillota</taxon>
        <taxon>Bacilli</taxon>
        <taxon>Bacillales</taxon>
        <taxon>Bacillaceae</taxon>
        <taxon>Bacillus</taxon>
    </lineage>
</organism>
<protein>
    <submittedName>
        <fullName evidence="1">Uncharacterized protein</fullName>
    </submittedName>
</protein>
<comment type="caution">
    <text evidence="1">The sequence shown here is derived from an EMBL/GenBank/DDBJ whole genome shotgun (WGS) entry which is preliminary data.</text>
</comment>
<dbReference type="EMBL" id="JWIR02000023">
    <property type="protein sequence ID" value="KKB41323.1"/>
    <property type="molecule type" value="Genomic_DNA"/>
</dbReference>
<evidence type="ECO:0000313" key="2">
    <source>
        <dbReference type="Proteomes" id="UP000031563"/>
    </source>
</evidence>
<proteinExistence type="predicted"/>
<dbReference type="RefSeq" id="WP_040047980.1">
    <property type="nucleotide sequence ID" value="NZ_JWIR02000023.1"/>
</dbReference>
<sequence length="655" mass="73876">MEAQSQSNPVNTKFEQALEALEQAKPYAKSMYQTELFQQAIELANTDEGIRRLFSYAPRFEEAGVFKGGPWEQAEKLQPPFVGGSLKLKSVNSIVELLSELRMLAIAKGTHAHESVTAGEARTFLNEVLALNLDILFPAETEESRINDGEHIQRAERLFRFLGEQLSFQAIAKQIVMEIDRLTVQRPIMVNRIVKMITMAKQMMDANIDEQAKAALQRYAEAIETPTPLTKQASRLRDYNLALKDASEEALQAEAEAFAQSMEETGLVSPFHAVFIRHVNRQQPELLPATLRLSETGQAMLNEQSELVHDLIQIAVHPYTAQSIYGLSKTLDRGLLSREPVIPSLRRLLELDIHPEVKKLLLTPENKKEGLTANAILVSGTISVLGQPLGVGQGMNPTCQSARAISLWAQHGPGQLMEFIARAARDNDIDMIFEGEPIHSSNLEGGVAEEIHQELDPVSKVLVPHLDKIYNEMMKRTQLRGEDGHKWVNPEFYGEWIPRGFANIIDPITTAVTDYSGFVRLFYATHHPEYNEGHELIYPNPVGIYITNIHGDLLGLHAVSIQRIAKDESGDYRIYFYNPNNDSGQNWGQGIEPSVKDHGEQEGEASLPFDQFVARMYAFHYNPYEQGDTFMVEEEIVERIEELARESWGKQYTWL</sequence>
<evidence type="ECO:0000313" key="1">
    <source>
        <dbReference type="EMBL" id="KKB41323.1"/>
    </source>
</evidence>
<keyword evidence="2" id="KW-1185">Reference proteome</keyword>
<reference evidence="1" key="1">
    <citation type="submission" date="2015-02" db="EMBL/GenBank/DDBJ databases">
        <title>Genome Assembly of Bacillaceae bacterium MTCC 8252.</title>
        <authorList>
            <person name="Verma A."/>
            <person name="Khatri I."/>
            <person name="Mual P."/>
            <person name="Subramanian S."/>
            <person name="Krishnamurthi S."/>
        </authorList>
    </citation>
    <scope>NUCLEOTIDE SEQUENCE [LARGE SCALE GENOMIC DNA]</scope>
    <source>
        <strain evidence="1">MTCC 8252</strain>
    </source>
</reference>
<accession>A0A0F5I788</accession>
<gene>
    <name evidence="1" type="ORF">QY95_00803</name>
</gene>
<dbReference type="STRING" id="1221996.QY95_00803"/>
<dbReference type="OrthoDB" id="3893742at2"/>
<dbReference type="AlphaFoldDB" id="A0A0F5I788"/>
<dbReference type="Proteomes" id="UP000031563">
    <property type="component" value="Unassembled WGS sequence"/>
</dbReference>